<evidence type="ECO:0000256" key="3">
    <source>
        <dbReference type="ARBA" id="ARBA00022475"/>
    </source>
</evidence>
<proteinExistence type="predicted"/>
<evidence type="ECO:0000256" key="4">
    <source>
        <dbReference type="ARBA" id="ARBA00022692"/>
    </source>
</evidence>
<feature type="transmembrane region" description="Helical" evidence="7">
    <location>
        <begin position="219"/>
        <end position="240"/>
    </location>
</feature>
<feature type="transmembrane region" description="Helical" evidence="7">
    <location>
        <begin position="344"/>
        <end position="364"/>
    </location>
</feature>
<comment type="caution">
    <text evidence="9">The sequence shown here is derived from an EMBL/GenBank/DDBJ whole genome shotgun (WGS) entry which is preliminary data.</text>
</comment>
<dbReference type="PROSITE" id="PS00217">
    <property type="entry name" value="SUGAR_TRANSPORT_2"/>
    <property type="match status" value="1"/>
</dbReference>
<keyword evidence="4 7" id="KW-0812">Transmembrane</keyword>
<feature type="transmembrane region" description="Helical" evidence="7">
    <location>
        <begin position="397"/>
        <end position="415"/>
    </location>
</feature>
<feature type="transmembrane region" description="Helical" evidence="7">
    <location>
        <begin position="436"/>
        <end position="458"/>
    </location>
</feature>
<evidence type="ECO:0000256" key="2">
    <source>
        <dbReference type="ARBA" id="ARBA00022448"/>
    </source>
</evidence>
<keyword evidence="5 7" id="KW-1133">Transmembrane helix</keyword>
<evidence type="ECO:0000313" key="10">
    <source>
        <dbReference type="Proteomes" id="UP000319818"/>
    </source>
</evidence>
<dbReference type="PROSITE" id="PS50850">
    <property type="entry name" value="MFS"/>
    <property type="match status" value="1"/>
</dbReference>
<reference evidence="9 10" key="1">
    <citation type="submission" date="2019-06" db="EMBL/GenBank/DDBJ databases">
        <title>Sequencing the genomes of 1000 actinobacteria strains.</title>
        <authorList>
            <person name="Klenk H.-P."/>
        </authorList>
    </citation>
    <scope>NUCLEOTIDE SEQUENCE [LARGE SCALE GENOMIC DNA]</scope>
    <source>
        <strain evidence="9 10">DSM 45511</strain>
    </source>
</reference>
<evidence type="ECO:0000256" key="5">
    <source>
        <dbReference type="ARBA" id="ARBA00022989"/>
    </source>
</evidence>
<feature type="transmembrane region" description="Helical" evidence="7">
    <location>
        <begin position="371"/>
        <end position="391"/>
    </location>
</feature>
<feature type="transmembrane region" description="Helical" evidence="7">
    <location>
        <begin position="310"/>
        <end position="332"/>
    </location>
</feature>
<evidence type="ECO:0000256" key="1">
    <source>
        <dbReference type="ARBA" id="ARBA00004651"/>
    </source>
</evidence>
<evidence type="ECO:0000256" key="7">
    <source>
        <dbReference type="SAM" id="Phobius"/>
    </source>
</evidence>
<dbReference type="InterPro" id="IPR005829">
    <property type="entry name" value="Sugar_transporter_CS"/>
</dbReference>
<accession>A0A543GAF9</accession>
<dbReference type="PANTHER" id="PTHR43045:SF1">
    <property type="entry name" value="SHIKIMATE TRANSPORTER"/>
    <property type="match status" value="1"/>
</dbReference>
<dbReference type="Pfam" id="PF07690">
    <property type="entry name" value="MFS_1"/>
    <property type="match status" value="1"/>
</dbReference>
<comment type="subcellular location">
    <subcellularLocation>
        <location evidence="1">Cell membrane</location>
        <topology evidence="1">Multi-pass membrane protein</topology>
    </subcellularLocation>
</comment>
<feature type="transmembrane region" description="Helical" evidence="7">
    <location>
        <begin position="117"/>
        <end position="140"/>
    </location>
</feature>
<gene>
    <name evidence="9" type="ORF">FB388_0392</name>
</gene>
<dbReference type="InterPro" id="IPR020846">
    <property type="entry name" value="MFS_dom"/>
</dbReference>
<keyword evidence="10" id="KW-1185">Reference proteome</keyword>
<organism evidence="9 10">
    <name type="scientific">Pseudonocardia cypriaca</name>
    <dbReference type="NCBI Taxonomy" id="882449"/>
    <lineage>
        <taxon>Bacteria</taxon>
        <taxon>Bacillati</taxon>
        <taxon>Actinomycetota</taxon>
        <taxon>Actinomycetes</taxon>
        <taxon>Pseudonocardiales</taxon>
        <taxon>Pseudonocardiaceae</taxon>
        <taxon>Pseudonocardia</taxon>
    </lineage>
</organism>
<evidence type="ECO:0000259" key="8">
    <source>
        <dbReference type="PROSITE" id="PS50850"/>
    </source>
</evidence>
<keyword evidence="6 7" id="KW-0472">Membrane</keyword>
<feature type="domain" description="Major facilitator superfamily (MFS) profile" evidence="8">
    <location>
        <begin position="80"/>
        <end position="489"/>
    </location>
</feature>
<dbReference type="Proteomes" id="UP000319818">
    <property type="component" value="Unassembled WGS sequence"/>
</dbReference>
<evidence type="ECO:0000256" key="6">
    <source>
        <dbReference type="ARBA" id="ARBA00023136"/>
    </source>
</evidence>
<feature type="transmembrane region" description="Helical" evidence="7">
    <location>
        <begin position="177"/>
        <end position="198"/>
    </location>
</feature>
<keyword evidence="3" id="KW-1003">Cell membrane</keyword>
<dbReference type="SUPFAM" id="SSF103473">
    <property type="entry name" value="MFS general substrate transporter"/>
    <property type="match status" value="1"/>
</dbReference>
<dbReference type="PANTHER" id="PTHR43045">
    <property type="entry name" value="SHIKIMATE TRANSPORTER"/>
    <property type="match status" value="1"/>
</dbReference>
<feature type="transmembrane region" description="Helical" evidence="7">
    <location>
        <begin position="152"/>
        <end position="171"/>
    </location>
</feature>
<dbReference type="GO" id="GO:0022857">
    <property type="term" value="F:transmembrane transporter activity"/>
    <property type="evidence" value="ECO:0007669"/>
    <property type="project" value="InterPro"/>
</dbReference>
<evidence type="ECO:0000313" key="9">
    <source>
        <dbReference type="EMBL" id="TQM43053.1"/>
    </source>
</evidence>
<dbReference type="EMBL" id="VFPH01000001">
    <property type="protein sequence ID" value="TQM43053.1"/>
    <property type="molecule type" value="Genomic_DNA"/>
</dbReference>
<dbReference type="AlphaFoldDB" id="A0A543GAF9"/>
<feature type="transmembrane region" description="Helical" evidence="7">
    <location>
        <begin position="464"/>
        <end position="483"/>
    </location>
</feature>
<sequence>MLAVAVVPAGRFQKTRVSKATFMTLEVVKVALLTYPGGQRRSLCGLSIGRMAEDVGPGVGVRGVDDGSGNLVDQRNLRTAAWGGLIGTALEQYDFVIYGTATAIIFNKIFFTQADPAIGVLAGFATYAVGFLARPIGGLFFSRYGDRLGRKFVLVATLFLMGISTFLIGALPTYEQAGLLAPALLVVLRLLQGAGAGAEQAGGVVLLTEVAPREKRGRYAALVFVGASAGTALGAVVWILAQLLPPDQLLAWGWRLVFFSSAFVTVAAYVLRRRLRDAPVFEEAKREQKVEVSPIRSVFTVGRRPFFRTFALNIGGNTQSYVFQVFMGSYLIQTVGVDPRLVPQALLVGALFGCVSAFVTGSLTDRFGRRPVIIAVAAFLVLFPAPAFLMLDTGNPALVVLVIVIGFVFAAYGTVGSQGAAFAELAGSRYRYAGVALGREFSAVLGGGIAPLLSGVLVQLTAGWVGVAIYMSAIMLVSLVTAIRMPETRGRDLRLEADA</sequence>
<name>A0A543GAF9_9PSEU</name>
<dbReference type="Gene3D" id="1.20.1250.20">
    <property type="entry name" value="MFS general substrate transporter like domains"/>
    <property type="match status" value="2"/>
</dbReference>
<dbReference type="GO" id="GO:0005886">
    <property type="term" value="C:plasma membrane"/>
    <property type="evidence" value="ECO:0007669"/>
    <property type="project" value="UniProtKB-SubCell"/>
</dbReference>
<keyword evidence="2" id="KW-0813">Transport</keyword>
<dbReference type="InterPro" id="IPR036259">
    <property type="entry name" value="MFS_trans_sf"/>
</dbReference>
<dbReference type="InterPro" id="IPR011701">
    <property type="entry name" value="MFS"/>
</dbReference>
<feature type="transmembrane region" description="Helical" evidence="7">
    <location>
        <begin position="252"/>
        <end position="271"/>
    </location>
</feature>
<protein>
    <submittedName>
        <fullName evidence="9">Putative MFS family arabinose efflux permease</fullName>
    </submittedName>
</protein>